<reference evidence="2" key="1">
    <citation type="submission" date="2010-04" db="EMBL/GenBank/DDBJ databases">
        <authorList>
            <person name="Genoscope - CEA"/>
        </authorList>
    </citation>
    <scope>NUCLEOTIDE SEQUENCE</scope>
</reference>
<dbReference type="PROSITE" id="PS50846">
    <property type="entry name" value="HMA_2"/>
    <property type="match status" value="1"/>
</dbReference>
<dbReference type="AlphaFoldDB" id="F4MLE0"/>
<protein>
    <submittedName>
        <fullName evidence="2">Metal transport related protein</fullName>
    </submittedName>
</protein>
<organism evidence="2">
    <name type="scientific">uncultured Polaribacter sp</name>
    <dbReference type="NCBI Taxonomy" id="174711"/>
    <lineage>
        <taxon>Bacteria</taxon>
        <taxon>Pseudomonadati</taxon>
        <taxon>Bacteroidota</taxon>
        <taxon>Flavobacteriia</taxon>
        <taxon>Flavobacteriales</taxon>
        <taxon>Flavobacteriaceae</taxon>
        <taxon>environmental samples</taxon>
    </lineage>
</organism>
<feature type="domain" description="HMA" evidence="1">
    <location>
        <begin position="38"/>
        <end position="106"/>
    </location>
</feature>
<dbReference type="Pfam" id="PF00403">
    <property type="entry name" value="HMA"/>
    <property type="match status" value="1"/>
</dbReference>
<dbReference type="InterPro" id="IPR006121">
    <property type="entry name" value="HMA_dom"/>
</dbReference>
<dbReference type="GO" id="GO:0046872">
    <property type="term" value="F:metal ion binding"/>
    <property type="evidence" value="ECO:0007669"/>
    <property type="project" value="InterPro"/>
</dbReference>
<proteinExistence type="predicted"/>
<evidence type="ECO:0000313" key="2">
    <source>
        <dbReference type="EMBL" id="CBL80501.1"/>
    </source>
</evidence>
<accession>F4MLE0</accession>
<sequence length="135" mass="14576">MKKIILSMTVIAALSFTSCKNEAKKEIKITTTEVSAVSVKTNLTFGVRGNCGMCKMTIEKAANSVEGVISSIWDVDQKKIDISFDDGKIDAVAIHKAIAATGYDTEQLAGNEEAYDGLPGCCKYDHEMVMNVSTE</sequence>
<dbReference type="Gene3D" id="3.30.70.100">
    <property type="match status" value="1"/>
</dbReference>
<dbReference type="CDD" id="cd00371">
    <property type="entry name" value="HMA"/>
    <property type="match status" value="1"/>
</dbReference>
<reference evidence="2" key="2">
    <citation type="journal article" date="2012" name="Environ. Microbiol.">
        <title>Genomic content of uncultured Bacteroidetes from contrasting oceanic provinces in the North Atlantic Ocean.</title>
        <authorList>
            <person name="Gomez-Pereira P.R."/>
            <person name="Schuler M."/>
            <person name="Fuchs B.M."/>
            <person name="Bennke C."/>
            <person name="Teeling H."/>
            <person name="Waldmann J."/>
            <person name="Richter M."/>
            <person name="Barbe V."/>
            <person name="Bataille E."/>
            <person name="Glockner F.O."/>
            <person name="Amann R."/>
        </authorList>
    </citation>
    <scope>NUCLEOTIDE SEQUENCE</scope>
</reference>
<dbReference type="InterPro" id="IPR036163">
    <property type="entry name" value="HMA_dom_sf"/>
</dbReference>
<dbReference type="EMBL" id="FQ032801">
    <property type="protein sequence ID" value="CBL80501.1"/>
    <property type="molecule type" value="Genomic_DNA"/>
</dbReference>
<dbReference type="PROSITE" id="PS51257">
    <property type="entry name" value="PROKAR_LIPOPROTEIN"/>
    <property type="match status" value="1"/>
</dbReference>
<name>F4MLE0_9FLAO</name>
<gene>
    <name evidence="2" type="ORF">S3_843_0011</name>
</gene>
<evidence type="ECO:0000259" key="1">
    <source>
        <dbReference type="PROSITE" id="PS50846"/>
    </source>
</evidence>
<dbReference type="SUPFAM" id="SSF55008">
    <property type="entry name" value="HMA, heavy metal-associated domain"/>
    <property type="match status" value="1"/>
</dbReference>